<comment type="caution">
    <text evidence="3">The sequence shown here is derived from an EMBL/GenBank/DDBJ whole genome shotgun (WGS) entry which is preliminary data.</text>
</comment>
<name>A0A6A6M8B9_HEVBR</name>
<feature type="domain" description="CCHC-type" evidence="2">
    <location>
        <begin position="98"/>
        <end position="111"/>
    </location>
</feature>
<dbReference type="InterPro" id="IPR001878">
    <property type="entry name" value="Znf_CCHC"/>
</dbReference>
<dbReference type="GO" id="GO:0008270">
    <property type="term" value="F:zinc ion binding"/>
    <property type="evidence" value="ECO:0007669"/>
    <property type="project" value="InterPro"/>
</dbReference>
<accession>A0A6A6M8B9</accession>
<organism evidence="3 4">
    <name type="scientific">Hevea brasiliensis</name>
    <name type="common">Para rubber tree</name>
    <name type="synonym">Siphonia brasiliensis</name>
    <dbReference type="NCBI Taxonomy" id="3981"/>
    <lineage>
        <taxon>Eukaryota</taxon>
        <taxon>Viridiplantae</taxon>
        <taxon>Streptophyta</taxon>
        <taxon>Embryophyta</taxon>
        <taxon>Tracheophyta</taxon>
        <taxon>Spermatophyta</taxon>
        <taxon>Magnoliopsida</taxon>
        <taxon>eudicotyledons</taxon>
        <taxon>Gunneridae</taxon>
        <taxon>Pentapetalae</taxon>
        <taxon>rosids</taxon>
        <taxon>fabids</taxon>
        <taxon>Malpighiales</taxon>
        <taxon>Euphorbiaceae</taxon>
        <taxon>Crotonoideae</taxon>
        <taxon>Micrandreae</taxon>
        <taxon>Hevea</taxon>
    </lineage>
</organism>
<dbReference type="AlphaFoldDB" id="A0A6A6M8B9"/>
<evidence type="ECO:0000313" key="3">
    <source>
        <dbReference type="EMBL" id="KAF2309981.1"/>
    </source>
</evidence>
<keyword evidence="4" id="KW-1185">Reference proteome</keyword>
<dbReference type="GO" id="GO:0003676">
    <property type="term" value="F:nucleic acid binding"/>
    <property type="evidence" value="ECO:0007669"/>
    <property type="project" value="InterPro"/>
</dbReference>
<dbReference type="Proteomes" id="UP000467840">
    <property type="component" value="Chromosome 14"/>
</dbReference>
<dbReference type="Pfam" id="PF00098">
    <property type="entry name" value="zf-CCHC"/>
    <property type="match status" value="1"/>
</dbReference>
<reference evidence="3 4" key="1">
    <citation type="journal article" date="2020" name="Mol. Plant">
        <title>The Chromosome-Based Rubber Tree Genome Provides New Insights into Spurge Genome Evolution and Rubber Biosynthesis.</title>
        <authorList>
            <person name="Liu J."/>
            <person name="Shi C."/>
            <person name="Shi C.C."/>
            <person name="Li W."/>
            <person name="Zhang Q.J."/>
            <person name="Zhang Y."/>
            <person name="Li K."/>
            <person name="Lu H.F."/>
            <person name="Shi C."/>
            <person name="Zhu S.T."/>
            <person name="Xiao Z.Y."/>
            <person name="Nan H."/>
            <person name="Yue Y."/>
            <person name="Zhu X.G."/>
            <person name="Wu Y."/>
            <person name="Hong X.N."/>
            <person name="Fan G.Y."/>
            <person name="Tong Y."/>
            <person name="Zhang D."/>
            <person name="Mao C.L."/>
            <person name="Liu Y.L."/>
            <person name="Hao S.J."/>
            <person name="Liu W.Q."/>
            <person name="Lv M.Q."/>
            <person name="Zhang H.B."/>
            <person name="Liu Y."/>
            <person name="Hu-Tang G.R."/>
            <person name="Wang J.P."/>
            <person name="Wang J.H."/>
            <person name="Sun Y.H."/>
            <person name="Ni S.B."/>
            <person name="Chen W.B."/>
            <person name="Zhang X.C."/>
            <person name="Jiao Y.N."/>
            <person name="Eichler E.E."/>
            <person name="Li G.H."/>
            <person name="Liu X."/>
            <person name="Gao L.Z."/>
        </authorList>
    </citation>
    <scope>NUCLEOTIDE SEQUENCE [LARGE SCALE GENOMIC DNA]</scope>
    <source>
        <strain evidence="4">cv. GT1</strain>
        <tissue evidence="3">Leaf</tissue>
    </source>
</reference>
<dbReference type="EMBL" id="JAAGAX010000006">
    <property type="protein sequence ID" value="KAF2309981.1"/>
    <property type="molecule type" value="Genomic_DNA"/>
</dbReference>
<evidence type="ECO:0000256" key="1">
    <source>
        <dbReference type="SAM" id="MobiDB-lite"/>
    </source>
</evidence>
<feature type="region of interest" description="Disordered" evidence="1">
    <location>
        <begin position="69"/>
        <end position="90"/>
    </location>
</feature>
<protein>
    <recommendedName>
        <fullName evidence="2">CCHC-type domain-containing protein</fullName>
    </recommendedName>
</protein>
<sequence>MAEISNNTRRDDEFKLKMDISPFSGDLDIEGFLNWLIEVNRFFEDDHQTRTKKENTSQDISLSGTVKITKNPASVNNKASSSNPPKTNNPYAKPVLVKCYRCNEMGHRSNEYTKKKSVNIVERHNNDDGEIYCGPDGEDEEEDCEQDESECLMRRSIFIQKIEDK</sequence>
<gene>
    <name evidence="3" type="ORF">GH714_006056</name>
</gene>
<evidence type="ECO:0000313" key="4">
    <source>
        <dbReference type="Proteomes" id="UP000467840"/>
    </source>
</evidence>
<evidence type="ECO:0000259" key="2">
    <source>
        <dbReference type="Pfam" id="PF00098"/>
    </source>
</evidence>
<proteinExistence type="predicted"/>